<accession>A0A6G6XT14</accession>
<sequence>MGVARLTTDSIYRTINEQLLLDERERISLPLIRFWDGDWNLYGELHGELGGVFEYVRNDTGTASVDIPLNHYIAEWVINFRGRAKRNVHITFDKSGSRWGGRMHNFKVVRKKDGKKYLTVTFKHDLEELKHIRCWSNPFLPAEIQVPRVWTLFGPARWALATTLFVNIMRLEASLWMLPDDPMDVDQWFDLDMSNWSMVVKPVAFLKDNSPVTTVFSRFKTFHEVAKRVLQDGQITIEARRWLEGDEPPWEGAPPLHNGCLVFEFVDKSGWNTETSFFGNLLTGLQRAFVNIASDGVTEGIDVIQNPNFPDEYYKPGWSGTLPEAPWVIFEESPYTGIESSEFVYYPATDVQIVAGGHSLPGINEGMSAAVIALGGAIGSMFGQSQIGAAIDAVAAPLYTDTIGAFMAHKFPERAQELGWSHYHEGWAEGADRAYTLAALIALRTGAYSTRERTAVTLKFSDAVPYRIGTRGYGDLFVGDRVGFSVAGMPENEVYVECIEKCKYEWDGSGRGWEATVGQREPQDGVLWLAQQQAELAAGLQDLGML</sequence>
<dbReference type="Proteomes" id="UP000503558">
    <property type="component" value="Genome"/>
</dbReference>
<evidence type="ECO:0000313" key="2">
    <source>
        <dbReference type="EMBL" id="QIG61633.1"/>
    </source>
</evidence>
<organism evidence="2 3">
    <name type="scientific">Rhodococcus phage Dinger</name>
    <dbReference type="NCBI Taxonomy" id="2708634"/>
    <lineage>
        <taxon>Viruses</taxon>
        <taxon>Duplodnaviria</taxon>
        <taxon>Heunggongvirae</taxon>
        <taxon>Uroviricota</taxon>
        <taxon>Caudoviricetes</taxon>
        <taxon>Rerduovirus</taxon>
        <taxon>Rhodococcus virus Takoda</taxon>
    </lineage>
</organism>
<name>A0A6G6XT14_9CAUD</name>
<gene>
    <name evidence="2" type="primary">23</name>
    <name evidence="2" type="ORF">SEA_DINGER_23</name>
</gene>
<reference evidence="2 3" key="1">
    <citation type="submission" date="2020-01" db="EMBL/GenBank/DDBJ databases">
        <authorList>
            <person name="Easterwood J.C."/>
            <person name="Fast K.M."/>
            <person name="Kirkpatrick B.L."/>
            <person name="Caruso S.M."/>
            <person name="Garlena R.A."/>
            <person name="Russell D.A."/>
            <person name="Pope W.H."/>
            <person name="Jacobs-Sera D."/>
            <person name="Hatfull G.F."/>
        </authorList>
    </citation>
    <scope>NUCLEOTIDE SEQUENCE [LARGE SCALE GENOMIC DNA]</scope>
</reference>
<dbReference type="InterPro" id="IPR029432">
    <property type="entry name" value="Gp28/Gp37-like_dom"/>
</dbReference>
<protein>
    <submittedName>
        <fullName evidence="2">Minor tail protein</fullName>
    </submittedName>
</protein>
<evidence type="ECO:0000313" key="3">
    <source>
        <dbReference type="Proteomes" id="UP000503558"/>
    </source>
</evidence>
<feature type="domain" description="Gp28/Gp37-like" evidence="1">
    <location>
        <begin position="32"/>
        <end position="518"/>
    </location>
</feature>
<dbReference type="Pfam" id="PF14594">
    <property type="entry name" value="Sipho_Gp37"/>
    <property type="match status" value="1"/>
</dbReference>
<proteinExistence type="predicted"/>
<dbReference type="EMBL" id="MN945902">
    <property type="protein sequence ID" value="QIG61633.1"/>
    <property type="molecule type" value="Genomic_DNA"/>
</dbReference>
<evidence type="ECO:0000259" key="1">
    <source>
        <dbReference type="Pfam" id="PF14594"/>
    </source>
</evidence>